<sequence>MRHYFNLVDIGCEFGKGRGALEASGLDRQQCAVHMQRTVGRHILAIDEDDLTHQDRVLLPILQRLARERLLEAGPVLLTLREGGDAGPRMTAAGGAKAAMAPRGTRTRVGAQRSQGHPKVPASTNRLEGRFGRFKSRAHLTRGLKTEAGPLNFVHLMARGMV</sequence>
<feature type="region of interest" description="Disordered" evidence="1">
    <location>
        <begin position="103"/>
        <end position="125"/>
    </location>
</feature>
<protein>
    <recommendedName>
        <fullName evidence="3">Transposase</fullName>
    </recommendedName>
</protein>
<organism evidence="2">
    <name type="scientific">Caldilineaceae bacterium SB0662_bin_9</name>
    <dbReference type="NCBI Taxonomy" id="2605258"/>
    <lineage>
        <taxon>Bacteria</taxon>
        <taxon>Bacillati</taxon>
        <taxon>Chloroflexota</taxon>
        <taxon>Caldilineae</taxon>
        <taxon>Caldilineales</taxon>
        <taxon>Caldilineaceae</taxon>
    </lineage>
</organism>
<evidence type="ECO:0000313" key="2">
    <source>
        <dbReference type="EMBL" id="MYD89276.1"/>
    </source>
</evidence>
<reference evidence="2" key="1">
    <citation type="submission" date="2019-09" db="EMBL/GenBank/DDBJ databases">
        <title>Characterisation of the sponge microbiome using genome-centric metagenomics.</title>
        <authorList>
            <person name="Engelberts J.P."/>
            <person name="Robbins S.J."/>
            <person name="De Goeij J.M."/>
            <person name="Aranda M."/>
            <person name="Bell S.C."/>
            <person name="Webster N.S."/>
        </authorList>
    </citation>
    <scope>NUCLEOTIDE SEQUENCE</scope>
    <source>
        <strain evidence="2">SB0662_bin_9</strain>
    </source>
</reference>
<evidence type="ECO:0000256" key="1">
    <source>
        <dbReference type="SAM" id="MobiDB-lite"/>
    </source>
</evidence>
<dbReference type="AlphaFoldDB" id="A0A6B1DR16"/>
<gene>
    <name evidence="2" type="ORF">F4Y08_02900</name>
</gene>
<evidence type="ECO:0008006" key="3">
    <source>
        <dbReference type="Google" id="ProtNLM"/>
    </source>
</evidence>
<name>A0A6B1DR16_9CHLR</name>
<comment type="caution">
    <text evidence="2">The sequence shown here is derived from an EMBL/GenBank/DDBJ whole genome shotgun (WGS) entry which is preliminary data.</text>
</comment>
<proteinExistence type="predicted"/>
<accession>A0A6B1DR16</accession>
<dbReference type="EMBL" id="VXPY01000015">
    <property type="protein sequence ID" value="MYD89276.1"/>
    <property type="molecule type" value="Genomic_DNA"/>
</dbReference>